<evidence type="ECO:0000256" key="5">
    <source>
        <dbReference type="ARBA" id="ARBA00023002"/>
    </source>
</evidence>
<dbReference type="PANTHER" id="PTHR12645">
    <property type="entry name" value="ALR/ERV"/>
    <property type="match status" value="1"/>
</dbReference>
<name>A0A5J4N804_9TREM</name>
<dbReference type="Gene3D" id="1.20.120.310">
    <property type="entry name" value="ERV/ALR sulfhydryl oxidase domain"/>
    <property type="match status" value="1"/>
</dbReference>
<comment type="cofactor">
    <cofactor evidence="1 9">
        <name>FAD</name>
        <dbReference type="ChEBI" id="CHEBI:57692"/>
    </cofactor>
</comment>
<dbReference type="Pfam" id="PF04777">
    <property type="entry name" value="Evr1_Alr"/>
    <property type="match status" value="1"/>
</dbReference>
<protein>
    <recommendedName>
        <fullName evidence="9">Sulfhydryl oxidase</fullName>
        <ecNumber evidence="9">1.8.3.2</ecNumber>
    </recommendedName>
</protein>
<evidence type="ECO:0000256" key="4">
    <source>
        <dbReference type="ARBA" id="ARBA00022827"/>
    </source>
</evidence>
<reference evidence="11 12" key="1">
    <citation type="journal article" date="2019" name="Gigascience">
        <title>Whole-genome sequence of the oriental lung fluke Paragonimus westermani.</title>
        <authorList>
            <person name="Oey H."/>
            <person name="Zakrzewski M."/>
            <person name="Narain K."/>
            <person name="Devi K.R."/>
            <person name="Agatsuma T."/>
            <person name="Nawaratna S."/>
            <person name="Gobert G.N."/>
            <person name="Jones M.K."/>
            <person name="Ragan M.A."/>
            <person name="McManus D.P."/>
            <person name="Krause L."/>
        </authorList>
    </citation>
    <scope>NUCLEOTIDE SEQUENCE [LARGE SCALE GENOMIC DNA]</scope>
    <source>
        <strain evidence="11 12">IND2009</strain>
    </source>
</reference>
<feature type="domain" description="ERV/ALR sulfhydryl oxidase" evidence="10">
    <location>
        <begin position="136"/>
        <end position="236"/>
    </location>
</feature>
<keyword evidence="6" id="KW-0496">Mitochondrion</keyword>
<keyword evidence="12" id="KW-1185">Reference proteome</keyword>
<evidence type="ECO:0000256" key="7">
    <source>
        <dbReference type="ARBA" id="ARBA00023157"/>
    </source>
</evidence>
<comment type="subcellular location">
    <subcellularLocation>
        <location evidence="2">Mitochondrion intermembrane space</location>
    </subcellularLocation>
</comment>
<keyword evidence="5 9" id="KW-0560">Oxidoreductase</keyword>
<dbReference type="EC" id="1.8.3.2" evidence="9"/>
<dbReference type="GO" id="GO:0016971">
    <property type="term" value="F:flavin-dependent sulfhydryl oxidase activity"/>
    <property type="evidence" value="ECO:0007669"/>
    <property type="project" value="InterPro"/>
</dbReference>
<evidence type="ECO:0000313" key="12">
    <source>
        <dbReference type="Proteomes" id="UP000324629"/>
    </source>
</evidence>
<gene>
    <name evidence="11" type="ORF">DEA37_0002682</name>
</gene>
<dbReference type="InterPro" id="IPR039799">
    <property type="entry name" value="ALR/ERV"/>
</dbReference>
<dbReference type="EMBL" id="QNGE01006182">
    <property type="protein sequence ID" value="KAA3671573.1"/>
    <property type="molecule type" value="Genomic_DNA"/>
</dbReference>
<dbReference type="SUPFAM" id="SSF69000">
    <property type="entry name" value="FAD-dependent thiol oxidase"/>
    <property type="match status" value="1"/>
</dbReference>
<dbReference type="InterPro" id="IPR017905">
    <property type="entry name" value="ERV/ALR_sulphydryl_oxidase"/>
</dbReference>
<dbReference type="InterPro" id="IPR036774">
    <property type="entry name" value="ERV/ALR_sulphydryl_oxid_sf"/>
</dbReference>
<keyword evidence="4 9" id="KW-0274">FAD</keyword>
<dbReference type="PROSITE" id="PS51324">
    <property type="entry name" value="ERV_ALR"/>
    <property type="match status" value="1"/>
</dbReference>
<evidence type="ECO:0000256" key="8">
    <source>
        <dbReference type="ARBA" id="ARBA00048864"/>
    </source>
</evidence>
<evidence type="ECO:0000259" key="10">
    <source>
        <dbReference type="PROSITE" id="PS51324"/>
    </source>
</evidence>
<dbReference type="PANTHER" id="PTHR12645:SF0">
    <property type="entry name" value="FAD-LINKED SULFHYDRYL OXIDASE ALR"/>
    <property type="match status" value="1"/>
</dbReference>
<dbReference type="Proteomes" id="UP000324629">
    <property type="component" value="Unassembled WGS sequence"/>
</dbReference>
<evidence type="ECO:0000256" key="2">
    <source>
        <dbReference type="ARBA" id="ARBA00004569"/>
    </source>
</evidence>
<dbReference type="FunFam" id="1.20.120.310:FF:000003">
    <property type="entry name" value="Sulfhydryl oxidase"/>
    <property type="match status" value="1"/>
</dbReference>
<sequence length="251" mass="28682">MLSGKLIPTLPLIFGGRSAWIRISDGKLTRRECYASGVSKATIPETEVTLSDLEIVGIERFERNHHIGLWKFTLMSNRHSERFAVDDEEDDIYNPESKEFCQACVDVSTFASLKDGKKWLEARAKLIFPDFLILDCPLDKPELGRAGWSLLHTMAAYYPTAPTPAQQQGMSNFLKGFADFYPCVPCAVDFRRNMSKFPPKLDSRDALSGWLCMQHNLVNQKIHKPIFDCSRVLERWRYGWRNGSCNLPDLD</sequence>
<organism evidence="11 12">
    <name type="scientific">Paragonimus westermani</name>
    <dbReference type="NCBI Taxonomy" id="34504"/>
    <lineage>
        <taxon>Eukaryota</taxon>
        <taxon>Metazoa</taxon>
        <taxon>Spiralia</taxon>
        <taxon>Lophotrochozoa</taxon>
        <taxon>Platyhelminthes</taxon>
        <taxon>Trematoda</taxon>
        <taxon>Digenea</taxon>
        <taxon>Plagiorchiida</taxon>
        <taxon>Troglotremata</taxon>
        <taxon>Troglotrematidae</taxon>
        <taxon>Paragonimus</taxon>
    </lineage>
</organism>
<accession>A0A5J4N804</accession>
<dbReference type="GO" id="GO:0050660">
    <property type="term" value="F:flavin adenine dinucleotide binding"/>
    <property type="evidence" value="ECO:0007669"/>
    <property type="project" value="TreeGrafter"/>
</dbReference>
<dbReference type="GO" id="GO:0005758">
    <property type="term" value="C:mitochondrial intermembrane space"/>
    <property type="evidence" value="ECO:0007669"/>
    <property type="project" value="UniProtKB-SubCell"/>
</dbReference>
<keyword evidence="3 9" id="KW-0285">Flavoprotein</keyword>
<proteinExistence type="predicted"/>
<evidence type="ECO:0000256" key="9">
    <source>
        <dbReference type="RuleBase" id="RU371123"/>
    </source>
</evidence>
<dbReference type="AlphaFoldDB" id="A0A5J4N804"/>
<keyword evidence="7" id="KW-1015">Disulfide bond</keyword>
<comment type="catalytic activity">
    <reaction evidence="8 9">
        <text>2 R'C(R)SH + O2 = R'C(R)S-S(R)CR' + H2O2</text>
        <dbReference type="Rhea" id="RHEA:17357"/>
        <dbReference type="ChEBI" id="CHEBI:15379"/>
        <dbReference type="ChEBI" id="CHEBI:16240"/>
        <dbReference type="ChEBI" id="CHEBI:16520"/>
        <dbReference type="ChEBI" id="CHEBI:17412"/>
        <dbReference type="EC" id="1.8.3.2"/>
    </reaction>
</comment>
<evidence type="ECO:0000256" key="6">
    <source>
        <dbReference type="ARBA" id="ARBA00023128"/>
    </source>
</evidence>
<evidence type="ECO:0000313" key="11">
    <source>
        <dbReference type="EMBL" id="KAA3671573.1"/>
    </source>
</evidence>
<evidence type="ECO:0000256" key="3">
    <source>
        <dbReference type="ARBA" id="ARBA00022630"/>
    </source>
</evidence>
<evidence type="ECO:0000256" key="1">
    <source>
        <dbReference type="ARBA" id="ARBA00001974"/>
    </source>
</evidence>
<comment type="caution">
    <text evidence="11">The sequence shown here is derived from an EMBL/GenBank/DDBJ whole genome shotgun (WGS) entry which is preliminary data.</text>
</comment>